<sequence length="310" mass="34031">MKVLTVTLNTAYDLIGRLTRLALGEVNKVESLGLYPAGKGVNVAKVLHDLGIHSAVTGFLGKQNQSEYQHMFANLALTDYFQRVPGLTRVNVKITETEAEVTDLNFQGYVITTEDWQHFVEFSLQIAPEFDLIAVCGSLPDGISPHAFAKWLTQLNQHHIKLILDTSNQALTMGIQSKPWLVKPNYRELETWIGHSLPTQADVIHAGRQLQSTGIENVVVSLGEKGAIWLTQDNIIHAQPPICDNLISTVGAGDSMVAGLIYGIVNQQSISETLTFASAIAALRISQKHVGVTDMTLLKPILEKVKITFI</sequence>
<evidence type="ECO:0000256" key="3">
    <source>
        <dbReference type="ARBA" id="ARBA00022741"/>
    </source>
</evidence>
<proteinExistence type="inferred from homology"/>
<dbReference type="GO" id="GO:0005524">
    <property type="term" value="F:ATP binding"/>
    <property type="evidence" value="ECO:0007669"/>
    <property type="project" value="UniProtKB-UniRule"/>
</dbReference>
<evidence type="ECO:0000256" key="5">
    <source>
        <dbReference type="ARBA" id="ARBA00022840"/>
    </source>
</evidence>
<dbReference type="Pfam" id="PF00294">
    <property type="entry name" value="PfkB"/>
    <property type="match status" value="1"/>
</dbReference>
<accession>A0A379EWS3</accession>
<dbReference type="PROSITE" id="PS00583">
    <property type="entry name" value="PFKB_KINASES_1"/>
    <property type="match status" value="1"/>
</dbReference>
<dbReference type="EMBL" id="UGTV01000015">
    <property type="protein sequence ID" value="SUC10584.1"/>
    <property type="molecule type" value="Genomic_DNA"/>
</dbReference>
<dbReference type="FunFam" id="3.40.1190.20:FF:000001">
    <property type="entry name" value="Phosphofructokinase"/>
    <property type="match status" value="1"/>
</dbReference>
<dbReference type="InterPro" id="IPR002173">
    <property type="entry name" value="Carboh/pur_kinase_PfkB_CS"/>
</dbReference>
<evidence type="ECO:0000256" key="6">
    <source>
        <dbReference type="ARBA" id="ARBA00047745"/>
    </source>
</evidence>
<dbReference type="NCBIfam" id="NF007068">
    <property type="entry name" value="PRK09513.1"/>
    <property type="match status" value="1"/>
</dbReference>
<gene>
    <name evidence="10" type="primary">fruK</name>
    <name evidence="10" type="ORF">NCTC11621_01646</name>
</gene>
<dbReference type="InterPro" id="IPR029056">
    <property type="entry name" value="Ribokinase-like"/>
</dbReference>
<dbReference type="PROSITE" id="PS00584">
    <property type="entry name" value="PFKB_KINASES_2"/>
    <property type="match status" value="1"/>
</dbReference>
<keyword evidence="5 8" id="KW-0067">ATP-binding</keyword>
<comment type="similarity">
    <text evidence="1 7 8">Belongs to the carbohydrate kinase PfkB family.</text>
</comment>
<comment type="catalytic activity">
    <reaction evidence="6 8">
        <text>beta-D-fructose 1-phosphate + ATP = beta-D-fructose 1,6-bisphosphate + ADP + H(+)</text>
        <dbReference type="Rhea" id="RHEA:14213"/>
        <dbReference type="ChEBI" id="CHEBI:15378"/>
        <dbReference type="ChEBI" id="CHEBI:30616"/>
        <dbReference type="ChEBI" id="CHEBI:32966"/>
        <dbReference type="ChEBI" id="CHEBI:138881"/>
        <dbReference type="ChEBI" id="CHEBI:456216"/>
        <dbReference type="EC" id="2.7.1.56"/>
    </reaction>
</comment>
<comment type="function">
    <text evidence="8">Catalyzes the ATP-dependent phosphorylation of fructose-l-phosphate to fructose-l,6-bisphosphate.</text>
</comment>
<evidence type="ECO:0000256" key="8">
    <source>
        <dbReference type="RuleBase" id="RU369061"/>
    </source>
</evidence>
<protein>
    <recommendedName>
        <fullName evidence="7">Phosphofructokinase</fullName>
    </recommendedName>
</protein>
<dbReference type="GO" id="GO:0008662">
    <property type="term" value="F:1-phosphofructokinase activity"/>
    <property type="evidence" value="ECO:0007669"/>
    <property type="project" value="UniProtKB-UniRule"/>
</dbReference>
<keyword evidence="4 8" id="KW-0418">Kinase</keyword>
<name>A0A379EWS3_9PAST</name>
<dbReference type="GO" id="GO:0016052">
    <property type="term" value="P:carbohydrate catabolic process"/>
    <property type="evidence" value="ECO:0007669"/>
    <property type="project" value="UniProtKB-ARBA"/>
</dbReference>
<dbReference type="GO" id="GO:0005829">
    <property type="term" value="C:cytosol"/>
    <property type="evidence" value="ECO:0007669"/>
    <property type="project" value="TreeGrafter"/>
</dbReference>
<evidence type="ECO:0000256" key="1">
    <source>
        <dbReference type="ARBA" id="ARBA00010688"/>
    </source>
</evidence>
<dbReference type="Gene3D" id="3.40.1190.20">
    <property type="match status" value="1"/>
</dbReference>
<dbReference type="InterPro" id="IPR017583">
    <property type="entry name" value="Tagatose/fructose_Pkinase"/>
</dbReference>
<evidence type="ECO:0000256" key="7">
    <source>
        <dbReference type="PIRNR" id="PIRNR000535"/>
    </source>
</evidence>
<dbReference type="PANTHER" id="PTHR46566">
    <property type="entry name" value="1-PHOSPHOFRUCTOKINASE-RELATED"/>
    <property type="match status" value="1"/>
</dbReference>
<dbReference type="NCBIfam" id="TIGR03168">
    <property type="entry name" value="1-PFK"/>
    <property type="match status" value="1"/>
</dbReference>
<evidence type="ECO:0000256" key="4">
    <source>
        <dbReference type="ARBA" id="ARBA00022777"/>
    </source>
</evidence>
<keyword evidence="2 7" id="KW-0808">Transferase</keyword>
<evidence type="ECO:0000313" key="10">
    <source>
        <dbReference type="EMBL" id="SUC10584.1"/>
    </source>
</evidence>
<feature type="domain" description="Carbohydrate kinase PfkB" evidence="9">
    <location>
        <begin position="10"/>
        <end position="290"/>
    </location>
</feature>
<dbReference type="Proteomes" id="UP000254704">
    <property type="component" value="Unassembled WGS sequence"/>
</dbReference>
<evidence type="ECO:0000259" key="9">
    <source>
        <dbReference type="Pfam" id="PF00294"/>
    </source>
</evidence>
<dbReference type="PANTHER" id="PTHR46566:SF5">
    <property type="entry name" value="1-PHOSPHOFRUCTOKINASE"/>
    <property type="match status" value="1"/>
</dbReference>
<dbReference type="SUPFAM" id="SSF53613">
    <property type="entry name" value="Ribokinase-like"/>
    <property type="match status" value="1"/>
</dbReference>
<dbReference type="GO" id="GO:0044281">
    <property type="term" value="P:small molecule metabolic process"/>
    <property type="evidence" value="ECO:0007669"/>
    <property type="project" value="UniProtKB-ARBA"/>
</dbReference>
<evidence type="ECO:0000256" key="2">
    <source>
        <dbReference type="ARBA" id="ARBA00022679"/>
    </source>
</evidence>
<evidence type="ECO:0000313" key="11">
    <source>
        <dbReference type="Proteomes" id="UP000254704"/>
    </source>
</evidence>
<dbReference type="NCBIfam" id="TIGR03828">
    <property type="entry name" value="pfkB"/>
    <property type="match status" value="1"/>
</dbReference>
<dbReference type="CDD" id="cd01164">
    <property type="entry name" value="FruK_PfkB_like"/>
    <property type="match status" value="1"/>
</dbReference>
<reference evidence="10 11" key="1">
    <citation type="submission" date="2018-06" db="EMBL/GenBank/DDBJ databases">
        <authorList>
            <consortium name="Pathogen Informatics"/>
            <person name="Doyle S."/>
        </authorList>
    </citation>
    <scope>NUCLEOTIDE SEQUENCE [LARGE SCALE GENOMIC DNA]</scope>
    <source>
        <strain evidence="10 11">NCTC11621</strain>
    </source>
</reference>
<keyword evidence="3 8" id="KW-0547">Nucleotide-binding</keyword>
<dbReference type="AlphaFoldDB" id="A0A379EWS3"/>
<dbReference type="InterPro" id="IPR011611">
    <property type="entry name" value="PfkB_dom"/>
</dbReference>
<dbReference type="PIRSF" id="PIRSF000535">
    <property type="entry name" value="1PFK/6PFK/LacC"/>
    <property type="match status" value="1"/>
</dbReference>
<organism evidence="10 11">
    <name type="scientific">Pasteurella canis</name>
    <dbReference type="NCBI Taxonomy" id="753"/>
    <lineage>
        <taxon>Bacteria</taxon>
        <taxon>Pseudomonadati</taxon>
        <taxon>Pseudomonadota</taxon>
        <taxon>Gammaproteobacteria</taxon>
        <taxon>Pasteurellales</taxon>
        <taxon>Pasteurellaceae</taxon>
        <taxon>Pasteurella</taxon>
    </lineage>
</organism>
<dbReference type="InterPro" id="IPR022463">
    <property type="entry name" value="1-PFruKinase"/>
</dbReference>